<gene>
    <name evidence="2" type="ORF">SAMN05421687_1081</name>
</gene>
<evidence type="ECO:0000313" key="2">
    <source>
        <dbReference type="EMBL" id="SIS53666.1"/>
    </source>
</evidence>
<sequence>MFNRKKKKKRQEEERLIENIRDAHEEWRKLDRLMQQSIDPSEEGYRQLTVAKAKYFYLLREARIRNINAHS</sequence>
<dbReference type="EMBL" id="FTOC01000008">
    <property type="protein sequence ID" value="SIS53666.1"/>
    <property type="molecule type" value="Genomic_DNA"/>
</dbReference>
<dbReference type="RefSeq" id="WP_076559602.1">
    <property type="nucleotide sequence ID" value="NZ_FTOC01000008.1"/>
</dbReference>
<dbReference type="Proteomes" id="UP000187608">
    <property type="component" value="Unassembled WGS sequence"/>
</dbReference>
<evidence type="ECO:0000256" key="1">
    <source>
        <dbReference type="SAM" id="Coils"/>
    </source>
</evidence>
<evidence type="ECO:0008006" key="4">
    <source>
        <dbReference type="Google" id="ProtNLM"/>
    </source>
</evidence>
<dbReference type="STRING" id="570947.SAMN05421687_1081"/>
<evidence type="ECO:0000313" key="3">
    <source>
        <dbReference type="Proteomes" id="UP000187608"/>
    </source>
</evidence>
<keyword evidence="1" id="KW-0175">Coiled coil</keyword>
<keyword evidence="3" id="KW-1185">Reference proteome</keyword>
<dbReference type="OrthoDB" id="2166610at2"/>
<dbReference type="InterPro" id="IPR019644">
    <property type="entry name" value="DUF2508"/>
</dbReference>
<dbReference type="Pfam" id="PF10704">
    <property type="entry name" value="DUF2508"/>
    <property type="match status" value="1"/>
</dbReference>
<protein>
    <recommendedName>
        <fullName evidence="4">DUF2508 domain-containing protein</fullName>
    </recommendedName>
</protein>
<reference evidence="3" key="1">
    <citation type="submission" date="2017-01" db="EMBL/GenBank/DDBJ databases">
        <authorList>
            <person name="Varghese N."/>
            <person name="Submissions S."/>
        </authorList>
    </citation>
    <scope>NUCLEOTIDE SEQUENCE [LARGE SCALE GENOMIC DNA]</scope>
    <source>
        <strain evidence="3">DSM 23127</strain>
    </source>
</reference>
<proteinExistence type="predicted"/>
<accession>A0A1N7JWQ4</accession>
<organism evidence="2 3">
    <name type="scientific">Salimicrobium flavidum</name>
    <dbReference type="NCBI Taxonomy" id="570947"/>
    <lineage>
        <taxon>Bacteria</taxon>
        <taxon>Bacillati</taxon>
        <taxon>Bacillota</taxon>
        <taxon>Bacilli</taxon>
        <taxon>Bacillales</taxon>
        <taxon>Bacillaceae</taxon>
        <taxon>Salimicrobium</taxon>
    </lineage>
</organism>
<feature type="coiled-coil region" evidence="1">
    <location>
        <begin position="3"/>
        <end position="30"/>
    </location>
</feature>
<dbReference type="AlphaFoldDB" id="A0A1N7JWQ4"/>
<name>A0A1N7JWQ4_9BACI</name>